<sequence>MRIGSSREATDLPIRLPWQSKENVERLEEIRKLLWSSMDTPNVLDEPRQRNHDQGFGTPVASLALPPPIRADALDKAEAREAFVELTRSPRWELASRESSRVARTPERPTNVEEDGERWRNYKWHHLKREKCPQLAGYKYGKYQSCGEREEATMSRKRETQALLVKAGFLNVRPEERTSGSFEVSNLDKAKSAEKGWLRSCSSVFEAGSRSWDLERDDPLADYTTFIEQSGPVVDESLWGRSPLKLNTGIKRLPSILPRARSQLLQTRKEDEREDTVDGCTWWLDEWFESWDAGVRQGAVRRMRCRQRRQPQQEEYDGSALLDRVSEAPTNTHPSIYQMMPFKRAKFHSLLPHVLLMSGEAGEGDPAPPSSGEVGNREMYIPLEAYAQQPGGQQTERYYDQLAYSDEGSTPPMPCANENSDLASAIDMADVSDPVAIRRLLRKVQRYLKKVARIQTDLQNTKEEVRSANADMDAMRNDIAYLQEDLDQKLALEKKLLTERNGSKQKEAEMMKLVKKVYGEDPAEVYDSLLNTNEEMQNEMDAVIDERDDLCQQVEKLQEELDTLRRHNGQPAPVAAGGNGDEQDIKPDEDKQRVEELLARAKRLEGQNADLREELQKRRGVDDDGSSEGSRGVIQALAQENVELKQQLKSREAELSGLRADLKDYEEGKEGGEAGAEVNGEVERLREELRKLQQQHDELWTHLNEALEDKWNTEEKLQGLRAQIAEGSPAAPSGEEISRVSSSQGTADTRQADAAIEPIETQSGSASETPKRSSVEAIVVTPATTAATTPSTEADHGPVAEKGAETQSDTSSALAKAIL</sequence>
<feature type="coiled-coil region" evidence="1">
    <location>
        <begin position="437"/>
        <end position="485"/>
    </location>
</feature>
<name>A0A7J6UHW4_PEROL</name>
<feature type="compositionally biased region" description="Low complexity" evidence="2">
    <location>
        <begin position="775"/>
        <end position="792"/>
    </location>
</feature>
<feature type="compositionally biased region" description="Polar residues" evidence="2">
    <location>
        <begin position="739"/>
        <end position="749"/>
    </location>
</feature>
<feature type="region of interest" description="Disordered" evidence="2">
    <location>
        <begin position="718"/>
        <end position="819"/>
    </location>
</feature>
<dbReference type="AlphaFoldDB" id="A0A7J6UHW4"/>
<dbReference type="Proteomes" id="UP000553632">
    <property type="component" value="Unassembled WGS sequence"/>
</dbReference>
<proteinExistence type="predicted"/>
<feature type="region of interest" description="Disordered" evidence="2">
    <location>
        <begin position="568"/>
        <end position="589"/>
    </location>
</feature>
<comment type="caution">
    <text evidence="3">The sequence shown here is derived from an EMBL/GenBank/DDBJ whole genome shotgun (WGS) entry which is preliminary data.</text>
</comment>
<organism evidence="3 4">
    <name type="scientific">Perkinsus olseni</name>
    <name type="common">Perkinsus atlanticus</name>
    <dbReference type="NCBI Taxonomy" id="32597"/>
    <lineage>
        <taxon>Eukaryota</taxon>
        <taxon>Sar</taxon>
        <taxon>Alveolata</taxon>
        <taxon>Perkinsozoa</taxon>
        <taxon>Perkinsea</taxon>
        <taxon>Perkinsida</taxon>
        <taxon>Perkinsidae</taxon>
        <taxon>Perkinsus</taxon>
    </lineage>
</organism>
<feature type="coiled-coil region" evidence="1">
    <location>
        <begin position="526"/>
        <end position="567"/>
    </location>
</feature>
<gene>
    <name evidence="3" type="ORF">FOZ63_019295</name>
</gene>
<protein>
    <submittedName>
        <fullName evidence="3">Uncharacterized protein</fullName>
    </submittedName>
</protein>
<evidence type="ECO:0000313" key="4">
    <source>
        <dbReference type="Proteomes" id="UP000553632"/>
    </source>
</evidence>
<reference evidence="3 4" key="1">
    <citation type="submission" date="2020-04" db="EMBL/GenBank/DDBJ databases">
        <title>Perkinsus olseni comparative genomics.</title>
        <authorList>
            <person name="Bogema D.R."/>
        </authorList>
    </citation>
    <scope>NUCLEOTIDE SEQUENCE [LARGE SCALE GENOMIC DNA]</scope>
    <source>
        <strain evidence="3 4">ATCC PRA-207</strain>
    </source>
</reference>
<accession>A0A7J6UHW4</accession>
<evidence type="ECO:0000313" key="3">
    <source>
        <dbReference type="EMBL" id="KAF4756781.1"/>
    </source>
</evidence>
<feature type="region of interest" description="Disordered" evidence="2">
    <location>
        <begin position="609"/>
        <end position="630"/>
    </location>
</feature>
<feature type="compositionally biased region" description="Basic and acidic residues" evidence="2">
    <location>
        <begin position="793"/>
        <end position="804"/>
    </location>
</feature>
<dbReference type="EMBL" id="JABANO010003469">
    <property type="protein sequence ID" value="KAF4756781.1"/>
    <property type="molecule type" value="Genomic_DNA"/>
</dbReference>
<evidence type="ECO:0000256" key="2">
    <source>
        <dbReference type="SAM" id="MobiDB-lite"/>
    </source>
</evidence>
<evidence type="ECO:0000256" key="1">
    <source>
        <dbReference type="SAM" id="Coils"/>
    </source>
</evidence>
<keyword evidence="4" id="KW-1185">Reference proteome</keyword>
<keyword evidence="1" id="KW-0175">Coiled coil</keyword>
<feature type="compositionally biased region" description="Basic and acidic residues" evidence="2">
    <location>
        <begin position="609"/>
        <end position="622"/>
    </location>
</feature>